<dbReference type="SUPFAM" id="SSF52540">
    <property type="entry name" value="P-loop containing nucleoside triphosphate hydrolases"/>
    <property type="match status" value="1"/>
</dbReference>
<reference evidence="1 2" key="1">
    <citation type="submission" date="2018-06" db="EMBL/GenBank/DDBJ databases">
        <title>Freshwater and sediment microbial communities from various areas in North America, analyzing microbe dynamics in response to fracking.</title>
        <authorList>
            <person name="Lamendella R."/>
        </authorList>
    </citation>
    <scope>NUCLEOTIDE SEQUENCE [LARGE SCALE GENOMIC DNA]</scope>
    <source>
        <strain evidence="1 2">3b_TX</strain>
    </source>
</reference>
<proteinExistence type="predicted"/>
<gene>
    <name evidence="1" type="ORF">DFO65_10288</name>
</gene>
<sequence length="192" mass="21253">MTSTQATLVLLGGVPGAGKTVTLRALAATSPRIRVADSDLVRRRLARRIGWAPYPLCRPFVHVLAHLAVLLQVLRRGDGPLVVHDPGTRSWSRRLLLWLGLRLGYAPAAVFIDVDRDAALQGQSARGRMVREHAFDRHWRRWARLRAQIAEGSEPTPGERWPRLLLTNRDRALADVLAVLAGRSVPHTPSVG</sequence>
<keyword evidence="2" id="KW-1185">Reference proteome</keyword>
<dbReference type="Gene3D" id="3.40.50.300">
    <property type="entry name" value="P-loop containing nucleotide triphosphate hydrolases"/>
    <property type="match status" value="1"/>
</dbReference>
<name>A0A366IP60_9MICO</name>
<organism evidence="1 2">
    <name type="scientific">Brevibacterium celere</name>
    <dbReference type="NCBI Taxonomy" id="225845"/>
    <lineage>
        <taxon>Bacteria</taxon>
        <taxon>Bacillati</taxon>
        <taxon>Actinomycetota</taxon>
        <taxon>Actinomycetes</taxon>
        <taxon>Micrococcales</taxon>
        <taxon>Brevibacteriaceae</taxon>
        <taxon>Brevibacterium</taxon>
    </lineage>
</organism>
<dbReference type="EMBL" id="QNSB01000002">
    <property type="protein sequence ID" value="RBP73560.1"/>
    <property type="molecule type" value="Genomic_DNA"/>
</dbReference>
<comment type="caution">
    <text evidence="1">The sequence shown here is derived from an EMBL/GenBank/DDBJ whole genome shotgun (WGS) entry which is preliminary data.</text>
</comment>
<evidence type="ECO:0000313" key="1">
    <source>
        <dbReference type="EMBL" id="RBP73560.1"/>
    </source>
</evidence>
<dbReference type="Pfam" id="PF13671">
    <property type="entry name" value="AAA_33"/>
    <property type="match status" value="1"/>
</dbReference>
<dbReference type="RefSeq" id="WP_113902958.1">
    <property type="nucleotide sequence ID" value="NZ_QNSB01000002.1"/>
</dbReference>
<protein>
    <submittedName>
        <fullName evidence="1">AAA domain-containing protein</fullName>
    </submittedName>
</protein>
<evidence type="ECO:0000313" key="2">
    <source>
        <dbReference type="Proteomes" id="UP000253509"/>
    </source>
</evidence>
<accession>A0A366IP60</accession>
<dbReference type="InterPro" id="IPR027417">
    <property type="entry name" value="P-loop_NTPase"/>
</dbReference>
<dbReference type="Proteomes" id="UP000253509">
    <property type="component" value="Unassembled WGS sequence"/>
</dbReference>
<dbReference type="AlphaFoldDB" id="A0A366IP60"/>